<dbReference type="PANTHER" id="PTHR21427:SF19">
    <property type="entry name" value="UBIQUINONE BIOSYNTHESIS PROTEIN COQ9, MITOCHONDRIAL"/>
    <property type="match status" value="1"/>
</dbReference>
<evidence type="ECO:0000256" key="5">
    <source>
        <dbReference type="ARBA" id="ARBA00023121"/>
    </source>
</evidence>
<dbReference type="InterPro" id="IPR013718">
    <property type="entry name" value="COQ9_C"/>
</dbReference>
<protein>
    <recommendedName>
        <fullName evidence="7">COQ9 C-terminal domain-containing protein</fullName>
    </recommendedName>
</protein>
<keyword evidence="4" id="KW-0809">Transit peptide</keyword>
<keyword evidence="9" id="KW-1185">Reference proteome</keyword>
<dbReference type="PATRIC" id="fig|1768241.3.peg.1923"/>
<dbReference type="GO" id="GO:0008289">
    <property type="term" value="F:lipid binding"/>
    <property type="evidence" value="ECO:0007669"/>
    <property type="project" value="UniProtKB-KW"/>
</dbReference>
<dbReference type="RefSeq" id="WP_068242293.1">
    <property type="nucleotide sequence ID" value="NZ_LPUY01000054.1"/>
</dbReference>
<dbReference type="EMBL" id="LPUY01000054">
    <property type="protein sequence ID" value="KUP93335.1"/>
    <property type="molecule type" value="Genomic_DNA"/>
</dbReference>
<feature type="domain" description="COQ9 C-terminal" evidence="7">
    <location>
        <begin position="125"/>
        <end position="193"/>
    </location>
</feature>
<dbReference type="InterPro" id="IPR012762">
    <property type="entry name" value="Ubiq_biosynth_COQ9"/>
</dbReference>
<dbReference type="NCBIfam" id="TIGR02396">
    <property type="entry name" value="diverge_rpsU"/>
    <property type="match status" value="1"/>
</dbReference>
<comment type="function">
    <text evidence="6">Membrane-associated protein that warps the membrane surface to access and bind aromatic isoprenes with high specificity, including ubiquinone (CoQ) isoprene intermediates and presents them directly to COQ7, therefore facilitating the COQ7-mediated hydroxylase step. Participates in the biosynthesis of coenzyme Q, also named ubiquinone, an essential lipid-soluble electron transporter for aerobic cellular respiration.</text>
</comment>
<evidence type="ECO:0000256" key="2">
    <source>
        <dbReference type="ARBA" id="ARBA00010766"/>
    </source>
</evidence>
<evidence type="ECO:0000259" key="7">
    <source>
        <dbReference type="Pfam" id="PF08511"/>
    </source>
</evidence>
<name>A0A132BY77_9RHOB</name>
<accession>A0A132BY77</accession>
<evidence type="ECO:0000256" key="3">
    <source>
        <dbReference type="ARBA" id="ARBA00022688"/>
    </source>
</evidence>
<comment type="pathway">
    <text evidence="1">Cofactor biosynthesis; ubiquinone biosynthesis.</text>
</comment>
<comment type="similarity">
    <text evidence="2">Belongs to the COQ9 family.</text>
</comment>
<dbReference type="Pfam" id="PF08511">
    <property type="entry name" value="COQ9"/>
    <property type="match status" value="1"/>
</dbReference>
<sequence>MTQTQEKQPDPVQELQNKVLDAALAHVVFDGWSASAYQAALADSGVDPALAAAAFPRGAVDLAIAFHRRGDALMRERLAQTDLGDMRFRDKVATAVRVRLEVVEDKEAVRRGATLFALPHHAADGSALIWGTADAIWNALGDTSQDVNWYTKRATLSAVYSATVLYWLGDDSPDHQATGAFIDRRIDNVMQFETLKANVNKNPLLKPLLAGPHWLLSQIKAPSRRDDLPGRWQPRADG</sequence>
<dbReference type="OrthoDB" id="7201143at2"/>
<evidence type="ECO:0000313" key="8">
    <source>
        <dbReference type="EMBL" id="KUP93335.1"/>
    </source>
</evidence>
<dbReference type="GO" id="GO:0006744">
    <property type="term" value="P:ubiquinone biosynthetic process"/>
    <property type="evidence" value="ECO:0007669"/>
    <property type="project" value="UniProtKB-KW"/>
</dbReference>
<keyword evidence="3" id="KW-0831">Ubiquinone biosynthesis</keyword>
<evidence type="ECO:0000256" key="4">
    <source>
        <dbReference type="ARBA" id="ARBA00022946"/>
    </source>
</evidence>
<dbReference type="AlphaFoldDB" id="A0A132BY77"/>
<evidence type="ECO:0000256" key="6">
    <source>
        <dbReference type="ARBA" id="ARBA00058104"/>
    </source>
</evidence>
<dbReference type="Gene3D" id="1.10.357.10">
    <property type="entry name" value="Tetracycline Repressor, domain 2"/>
    <property type="match status" value="1"/>
</dbReference>
<comment type="caution">
    <text evidence="8">The sequence shown here is derived from an EMBL/GenBank/DDBJ whole genome shotgun (WGS) entry which is preliminary data.</text>
</comment>
<organism evidence="8 9">
    <name type="scientific">Tritonibacter horizontis</name>
    <dbReference type="NCBI Taxonomy" id="1768241"/>
    <lineage>
        <taxon>Bacteria</taxon>
        <taxon>Pseudomonadati</taxon>
        <taxon>Pseudomonadota</taxon>
        <taxon>Alphaproteobacteria</taxon>
        <taxon>Rhodobacterales</taxon>
        <taxon>Paracoccaceae</taxon>
        <taxon>Tritonibacter</taxon>
    </lineage>
</organism>
<evidence type="ECO:0000313" key="9">
    <source>
        <dbReference type="Proteomes" id="UP000068382"/>
    </source>
</evidence>
<gene>
    <name evidence="8" type="ORF">TRIHO_18320</name>
</gene>
<reference evidence="8 9" key="1">
    <citation type="submission" date="2015-12" db="EMBL/GenBank/DDBJ databases">
        <title>Genome sequence of the marine Rhodobacteraceae strain O3.65, Candidatus Tritonibacter horizontis.</title>
        <authorList>
            <person name="Poehlein A."/>
            <person name="Giebel H.A."/>
            <person name="Voget S."/>
            <person name="Brinkhoff T."/>
        </authorList>
    </citation>
    <scope>NUCLEOTIDE SEQUENCE [LARGE SCALE GENOMIC DNA]</scope>
    <source>
        <strain evidence="8 9">O3.65</strain>
    </source>
</reference>
<keyword evidence="5" id="KW-0446">Lipid-binding</keyword>
<proteinExistence type="inferred from homology"/>
<evidence type="ECO:0000256" key="1">
    <source>
        <dbReference type="ARBA" id="ARBA00004749"/>
    </source>
</evidence>
<dbReference type="Proteomes" id="UP000068382">
    <property type="component" value="Unassembled WGS sequence"/>
</dbReference>
<dbReference type="PANTHER" id="PTHR21427">
    <property type="entry name" value="UBIQUINONE BIOSYNTHESIS PROTEIN COQ9, MITOCHONDRIAL"/>
    <property type="match status" value="1"/>
</dbReference>